<keyword evidence="1" id="KW-0812">Transmembrane</keyword>
<comment type="caution">
    <text evidence="2">The sequence shown here is derived from an EMBL/GenBank/DDBJ whole genome shotgun (WGS) entry which is preliminary data.</text>
</comment>
<dbReference type="EMBL" id="BTRK01000003">
    <property type="protein sequence ID" value="GMR41846.1"/>
    <property type="molecule type" value="Genomic_DNA"/>
</dbReference>
<keyword evidence="1" id="KW-0472">Membrane</keyword>
<dbReference type="Proteomes" id="UP001328107">
    <property type="component" value="Unassembled WGS sequence"/>
</dbReference>
<keyword evidence="3" id="KW-1185">Reference proteome</keyword>
<sequence>QTPEEISGLHCETSKSFPKGHWKFRLNGIEETAEPGDNFVCAQYKTYSEEKAATDPKADFLENTSPQCSPVKIDSICYINQERCLSVTKTTVADVTLWGCEEGRRLWYFRPDAKEMEEGMEMDYLNCTEKDPFWRAMKINGSAAFIPQPHSNFLCFSSDTTKEDKSASSASTQSGNEGKGSDKKWEWPIDVFESILLFTSLLIFVFSVVIVVWANAKRRQEKKIEEQKAKLK</sequence>
<proteinExistence type="predicted"/>
<evidence type="ECO:0000313" key="3">
    <source>
        <dbReference type="Proteomes" id="UP001328107"/>
    </source>
</evidence>
<keyword evidence="1" id="KW-1133">Transmembrane helix</keyword>
<organism evidence="2 3">
    <name type="scientific">Pristionchus mayeri</name>
    <dbReference type="NCBI Taxonomy" id="1317129"/>
    <lineage>
        <taxon>Eukaryota</taxon>
        <taxon>Metazoa</taxon>
        <taxon>Ecdysozoa</taxon>
        <taxon>Nematoda</taxon>
        <taxon>Chromadorea</taxon>
        <taxon>Rhabditida</taxon>
        <taxon>Rhabditina</taxon>
        <taxon>Diplogasteromorpha</taxon>
        <taxon>Diplogasteroidea</taxon>
        <taxon>Neodiplogasteridae</taxon>
        <taxon>Pristionchus</taxon>
    </lineage>
</organism>
<feature type="non-terminal residue" evidence="2">
    <location>
        <position position="1"/>
    </location>
</feature>
<protein>
    <submittedName>
        <fullName evidence="2">Uncharacterized protein</fullName>
    </submittedName>
</protein>
<evidence type="ECO:0000313" key="2">
    <source>
        <dbReference type="EMBL" id="GMR41846.1"/>
    </source>
</evidence>
<reference evidence="3" key="1">
    <citation type="submission" date="2022-10" db="EMBL/GenBank/DDBJ databases">
        <title>Genome assembly of Pristionchus species.</title>
        <authorList>
            <person name="Yoshida K."/>
            <person name="Sommer R.J."/>
        </authorList>
    </citation>
    <scope>NUCLEOTIDE SEQUENCE [LARGE SCALE GENOMIC DNA]</scope>
    <source>
        <strain evidence="3">RS5460</strain>
    </source>
</reference>
<evidence type="ECO:0000256" key="1">
    <source>
        <dbReference type="SAM" id="Phobius"/>
    </source>
</evidence>
<name>A0AAN4ZMS4_9BILA</name>
<gene>
    <name evidence="2" type="ORF">PMAYCL1PPCAC_12041</name>
</gene>
<accession>A0AAN4ZMS4</accession>
<dbReference type="AlphaFoldDB" id="A0AAN4ZMS4"/>
<feature type="transmembrane region" description="Helical" evidence="1">
    <location>
        <begin position="195"/>
        <end position="214"/>
    </location>
</feature>